<evidence type="ECO:0000313" key="2">
    <source>
        <dbReference type="Proteomes" id="UP000661607"/>
    </source>
</evidence>
<evidence type="ECO:0000313" key="1">
    <source>
        <dbReference type="EMBL" id="MBE1566620.1"/>
    </source>
</evidence>
<organism evidence="1 2">
    <name type="scientific">Nonomuraea africana</name>
    <dbReference type="NCBI Taxonomy" id="46171"/>
    <lineage>
        <taxon>Bacteria</taxon>
        <taxon>Bacillati</taxon>
        <taxon>Actinomycetota</taxon>
        <taxon>Actinomycetes</taxon>
        <taxon>Streptosporangiales</taxon>
        <taxon>Streptosporangiaceae</taxon>
        <taxon>Nonomuraea</taxon>
    </lineage>
</organism>
<sequence length="260" mass="29806">MDRDELRAKVRRERRLRRRVRLAAWRLRQAEIEHEWAIASARVEGLPVRTVAAEAGRSPSRIQQIATAAAPLPELEAALAQLRQAGWPAPEDPAGSDDEELDGRDGIAERLVDEVRWVLECAEWVDRLAGDGFPPVVNLRPADDEDAYHVGVDLARVAAVLRRIAYDIDELARARAAADLDQAAIIDDRRAERRRRLAEPGLSYAAFNRRYRERARSGARWRSNQVSLTEDDIWRAYQIELRERGEPHQDPWGFNPFERR</sequence>
<dbReference type="RefSeq" id="WP_192781619.1">
    <property type="nucleotide sequence ID" value="NZ_BAAASY010000032.1"/>
</dbReference>
<comment type="caution">
    <text evidence="1">The sequence shown here is derived from an EMBL/GenBank/DDBJ whole genome shotgun (WGS) entry which is preliminary data.</text>
</comment>
<gene>
    <name evidence="1" type="ORF">H4W81_009492</name>
</gene>
<proteinExistence type="predicted"/>
<accession>A0ABR9KX81</accession>
<dbReference type="Proteomes" id="UP000661607">
    <property type="component" value="Unassembled WGS sequence"/>
</dbReference>
<keyword evidence="2" id="KW-1185">Reference proteome</keyword>
<reference evidence="1 2" key="1">
    <citation type="submission" date="2020-10" db="EMBL/GenBank/DDBJ databases">
        <title>Sequencing the genomes of 1000 actinobacteria strains.</title>
        <authorList>
            <person name="Klenk H.-P."/>
        </authorList>
    </citation>
    <scope>NUCLEOTIDE SEQUENCE [LARGE SCALE GENOMIC DNA]</scope>
    <source>
        <strain evidence="1 2">DSM 43748</strain>
    </source>
</reference>
<name>A0ABR9KX81_9ACTN</name>
<protein>
    <submittedName>
        <fullName evidence="1">Uncharacterized protein</fullName>
    </submittedName>
</protein>
<dbReference type="EMBL" id="JADBEF010000002">
    <property type="protein sequence ID" value="MBE1566620.1"/>
    <property type="molecule type" value="Genomic_DNA"/>
</dbReference>